<gene>
    <name evidence="2" type="ORF">DHEL01_v212735</name>
</gene>
<evidence type="ECO:0000313" key="2">
    <source>
        <dbReference type="EMBL" id="POS68871.1"/>
    </source>
</evidence>
<protein>
    <submittedName>
        <fullName evidence="2">Uncharacterized protein</fullName>
    </submittedName>
</protein>
<dbReference type="InParanoid" id="A0A2P5HF40"/>
<sequence length="103" mass="11444">MAIFKVVVGKHTEQRSRLLYRNYALTRRYYSSTITLSGRPIGAAGAERGADPTAQEQAWDPVPAHGRRSSSWRTRHARLAPVGLRYVGRALDIAKAHANTLES</sequence>
<accession>A0A2P5HF40</accession>
<organism evidence="2 3">
    <name type="scientific">Diaporthe helianthi</name>
    <dbReference type="NCBI Taxonomy" id="158607"/>
    <lineage>
        <taxon>Eukaryota</taxon>
        <taxon>Fungi</taxon>
        <taxon>Dikarya</taxon>
        <taxon>Ascomycota</taxon>
        <taxon>Pezizomycotina</taxon>
        <taxon>Sordariomycetes</taxon>
        <taxon>Sordariomycetidae</taxon>
        <taxon>Diaporthales</taxon>
        <taxon>Diaporthaceae</taxon>
        <taxon>Diaporthe</taxon>
    </lineage>
</organism>
<evidence type="ECO:0000256" key="1">
    <source>
        <dbReference type="SAM" id="MobiDB-lite"/>
    </source>
</evidence>
<keyword evidence="3" id="KW-1185">Reference proteome</keyword>
<dbReference type="EMBL" id="MAVT02002998">
    <property type="protein sequence ID" value="POS68871.1"/>
    <property type="molecule type" value="Genomic_DNA"/>
</dbReference>
<comment type="caution">
    <text evidence="2">The sequence shown here is derived from an EMBL/GenBank/DDBJ whole genome shotgun (WGS) entry which is preliminary data.</text>
</comment>
<proteinExistence type="predicted"/>
<feature type="region of interest" description="Disordered" evidence="1">
    <location>
        <begin position="39"/>
        <end position="73"/>
    </location>
</feature>
<evidence type="ECO:0000313" key="3">
    <source>
        <dbReference type="Proteomes" id="UP000094444"/>
    </source>
</evidence>
<name>A0A2P5HF40_DIAHE</name>
<dbReference type="AlphaFoldDB" id="A0A2P5HF40"/>
<dbReference type="Proteomes" id="UP000094444">
    <property type="component" value="Unassembled WGS sequence"/>
</dbReference>
<reference evidence="2" key="1">
    <citation type="submission" date="2017-09" db="EMBL/GenBank/DDBJ databases">
        <title>Polyketide synthases of a Diaporthe helianthi virulent isolate.</title>
        <authorList>
            <person name="Baroncelli R."/>
        </authorList>
    </citation>
    <scope>NUCLEOTIDE SEQUENCE [LARGE SCALE GENOMIC DNA]</scope>
    <source>
        <strain evidence="2">7/96</strain>
    </source>
</reference>